<dbReference type="EMBL" id="JAAOYM010000001">
    <property type="protein sequence ID" value="NIJ13791.1"/>
    <property type="molecule type" value="Genomic_DNA"/>
</dbReference>
<dbReference type="SUPFAM" id="SSF50998">
    <property type="entry name" value="Quinoprotein alcohol dehydrogenase-like"/>
    <property type="match status" value="1"/>
</dbReference>
<evidence type="ECO:0000313" key="3">
    <source>
        <dbReference type="Proteomes" id="UP000545493"/>
    </source>
</evidence>
<feature type="compositionally biased region" description="Low complexity" evidence="1">
    <location>
        <begin position="16"/>
        <end position="40"/>
    </location>
</feature>
<organism evidence="2 3">
    <name type="scientific">Saccharomonospora amisosensis</name>
    <dbReference type="NCBI Taxonomy" id="1128677"/>
    <lineage>
        <taxon>Bacteria</taxon>
        <taxon>Bacillati</taxon>
        <taxon>Actinomycetota</taxon>
        <taxon>Actinomycetes</taxon>
        <taxon>Pseudonocardiales</taxon>
        <taxon>Pseudonocardiaceae</taxon>
        <taxon>Saccharomonospora</taxon>
    </lineage>
</organism>
<feature type="region of interest" description="Disordered" evidence="1">
    <location>
        <begin position="16"/>
        <end position="55"/>
    </location>
</feature>
<name>A0A7X5UT65_9PSEU</name>
<dbReference type="InterPro" id="IPR011047">
    <property type="entry name" value="Quinoprotein_ADH-like_sf"/>
</dbReference>
<evidence type="ECO:0008006" key="4">
    <source>
        <dbReference type="Google" id="ProtNLM"/>
    </source>
</evidence>
<dbReference type="Proteomes" id="UP000545493">
    <property type="component" value="Unassembled WGS sequence"/>
</dbReference>
<protein>
    <recommendedName>
        <fullName evidence="4">PQQ-like domain-containing protein</fullName>
    </recommendedName>
</protein>
<evidence type="ECO:0000256" key="1">
    <source>
        <dbReference type="SAM" id="MobiDB-lite"/>
    </source>
</evidence>
<comment type="caution">
    <text evidence="2">The sequence shown here is derived from an EMBL/GenBank/DDBJ whole genome shotgun (WGS) entry which is preliminary data.</text>
</comment>
<accession>A0A7X5UT65</accession>
<reference evidence="2 3" key="1">
    <citation type="submission" date="2020-03" db="EMBL/GenBank/DDBJ databases">
        <title>Sequencing the genomes of 1000 actinobacteria strains.</title>
        <authorList>
            <person name="Klenk H.-P."/>
        </authorList>
    </citation>
    <scope>NUCLEOTIDE SEQUENCE [LARGE SCALE GENOMIC DNA]</scope>
    <source>
        <strain evidence="2 3">DSM 45685</strain>
    </source>
</reference>
<dbReference type="RefSeq" id="WP_167173835.1">
    <property type="nucleotide sequence ID" value="NZ_JAAOYM010000001.1"/>
</dbReference>
<dbReference type="AlphaFoldDB" id="A0A7X5UT65"/>
<gene>
    <name evidence="2" type="ORF">FHU38_004135</name>
</gene>
<evidence type="ECO:0000313" key="2">
    <source>
        <dbReference type="EMBL" id="NIJ13791.1"/>
    </source>
</evidence>
<sequence length="419" mass="43832">MATAAAGLLAACGGGTDTAFGDGSAEGTAGPAPAPAGDAPRTQLSVPDLYDTSRGWESDLRGTQLPLPHSKAVAVFGSDGERFRFTVLDVTSGEVVWKSSKIEGPDSPDPLTVAVDGRDYLVATASGVVDEGVTTKGREITTIDIFTARGSGNGVEPVHHLELEGNRVVTDGGAGLLVEYDDGAKDDVVLTVDPATGATKEYDLSELEPPEGACTICSTTEAVAVTSQGPLLTTARKDRRAHYWVPRAWYSGDLTPSGNGEVFVAAVEEDLLVANWYDEVKGRESWAVLDSATGKIVAEVGCEPSRGMGGSDAGGSSLSAQRRYLVFDYLAFDLQQGTGHCFEETDRDKPVYLTGVTDDGVAFGVAPGGTYAETPVAVNLSTGQVSESEHSAVPFSDYAGFGLFWDEESEVMVGYPHAE</sequence>
<keyword evidence="3" id="KW-1185">Reference proteome</keyword>
<proteinExistence type="predicted"/>